<evidence type="ECO:0000313" key="1">
    <source>
        <dbReference type="EMBL" id="MEF2968372.1"/>
    </source>
</evidence>
<dbReference type="EMBL" id="JAZHPZ010000019">
    <property type="protein sequence ID" value="MEF2968793.1"/>
    <property type="molecule type" value="Genomic_DNA"/>
</dbReference>
<evidence type="ECO:0000313" key="3">
    <source>
        <dbReference type="Proteomes" id="UP001306950"/>
    </source>
</evidence>
<protein>
    <submittedName>
        <fullName evidence="2">Uncharacterized protein</fullName>
    </submittedName>
</protein>
<comment type="caution">
    <text evidence="2">The sequence shown here is derived from an EMBL/GenBank/DDBJ whole genome shotgun (WGS) entry which is preliminary data.</text>
</comment>
<sequence>MTFTKDSGLIKVWVSLVMTGAYTVDQVPVLYNLKTVVWEVVNGTAA</sequence>
<name>A0ABU7VZT8_9BACL</name>
<keyword evidence="3" id="KW-1185">Reference proteome</keyword>
<gene>
    <name evidence="1" type="ORF">V3851_21285</name>
    <name evidence="2" type="ORF">V3851_23645</name>
</gene>
<organism evidence="2 3">
    <name type="scientific">Paenibacillus haidiansis</name>
    <dbReference type="NCBI Taxonomy" id="1574488"/>
    <lineage>
        <taxon>Bacteria</taxon>
        <taxon>Bacillati</taxon>
        <taxon>Bacillota</taxon>
        <taxon>Bacilli</taxon>
        <taxon>Bacillales</taxon>
        <taxon>Paenibacillaceae</taxon>
        <taxon>Paenibacillus</taxon>
    </lineage>
</organism>
<reference evidence="2 3" key="1">
    <citation type="submission" date="2024-02" db="EMBL/GenBank/DDBJ databases">
        <title>A nitrogen-fixing paenibacillus bacterium.</title>
        <authorList>
            <person name="Zhang W.L."/>
            <person name="Chen S.F."/>
        </authorList>
    </citation>
    <scope>NUCLEOTIDE SEQUENCE [LARGE SCALE GENOMIC DNA]</scope>
    <source>
        <strain evidence="2 3">M1</strain>
    </source>
</reference>
<proteinExistence type="predicted"/>
<accession>A0ABU7VZT8</accession>
<evidence type="ECO:0000313" key="2">
    <source>
        <dbReference type="EMBL" id="MEF2968793.1"/>
    </source>
</evidence>
<dbReference type="RefSeq" id="WP_331848555.1">
    <property type="nucleotide sequence ID" value="NZ_JAZHPZ010000014.1"/>
</dbReference>
<dbReference type="Proteomes" id="UP001306950">
    <property type="component" value="Unassembled WGS sequence"/>
</dbReference>
<dbReference type="EMBL" id="JAZHPZ010000014">
    <property type="protein sequence ID" value="MEF2968372.1"/>
    <property type="molecule type" value="Genomic_DNA"/>
</dbReference>